<keyword evidence="2 7" id="KW-0547">Nucleotide-binding</keyword>
<dbReference type="GO" id="GO:0019569">
    <property type="term" value="P:L-arabinose catabolic process to D-xylulose 5-phosphate"/>
    <property type="evidence" value="ECO:0007669"/>
    <property type="project" value="UniProtKB-UniRule"/>
</dbReference>
<evidence type="ECO:0000256" key="3">
    <source>
        <dbReference type="ARBA" id="ARBA00022777"/>
    </source>
</evidence>
<dbReference type="EMBL" id="CP034438">
    <property type="protein sequence ID" value="AZN29981.1"/>
    <property type="molecule type" value="Genomic_DNA"/>
</dbReference>
<dbReference type="GO" id="GO:0005524">
    <property type="term" value="F:ATP binding"/>
    <property type="evidence" value="ECO:0007669"/>
    <property type="project" value="UniProtKB-UniRule"/>
</dbReference>
<evidence type="ECO:0000259" key="10">
    <source>
        <dbReference type="Pfam" id="PF02782"/>
    </source>
</evidence>
<evidence type="ECO:0000256" key="6">
    <source>
        <dbReference type="ARBA" id="ARBA00023277"/>
    </source>
</evidence>
<dbReference type="Pfam" id="PF02782">
    <property type="entry name" value="FGGY_C"/>
    <property type="match status" value="1"/>
</dbReference>
<feature type="domain" description="Carbohydrate kinase FGGY C-terminal" evidence="10">
    <location>
        <begin position="290"/>
        <end position="487"/>
    </location>
</feature>
<dbReference type="InterPro" id="IPR000577">
    <property type="entry name" value="Carb_kinase_FGGY"/>
</dbReference>
<evidence type="ECO:0000256" key="2">
    <source>
        <dbReference type="ARBA" id="ARBA00022741"/>
    </source>
</evidence>
<comment type="pathway">
    <text evidence="7 9">Carbohydrate degradation; L-arabinose degradation via L-ribulose; D-xylulose 5-phosphate from L-arabinose (bacterial route): step 2/3.</text>
</comment>
<dbReference type="PIRSF" id="PIRSF000538">
    <property type="entry name" value="GlpK"/>
    <property type="match status" value="1"/>
</dbReference>
<dbReference type="RefSeq" id="WP_126040332.1">
    <property type="nucleotide sequence ID" value="NZ_CP034438.1"/>
</dbReference>
<evidence type="ECO:0000256" key="7">
    <source>
        <dbReference type="HAMAP-Rule" id="MF_00520"/>
    </source>
</evidence>
<dbReference type="NCBIfam" id="NF003154">
    <property type="entry name" value="PRK04123.1"/>
    <property type="match status" value="1"/>
</dbReference>
<evidence type="ECO:0000256" key="8">
    <source>
        <dbReference type="NCBIfam" id="TIGR01234"/>
    </source>
</evidence>
<dbReference type="InterPro" id="IPR043129">
    <property type="entry name" value="ATPase_NBD"/>
</dbReference>
<evidence type="ECO:0000313" key="12">
    <source>
        <dbReference type="Proteomes" id="UP000270021"/>
    </source>
</evidence>
<sequence length="556" mass="60254">MNEKYVVGVDFGTLSGRATVVRVSDGMELGSSVMEYPHGVMDRTLTAGDDQPLPPDFALQVPSDYIEVLKSVVPEAVAEAKVDANDIIGIGTDFTSASCLPTDEDGIPLCESDEFKNNPHAYVKMWKHHGGTEQAERAIAIAEARGEMWLGRYGGRLSSEIVLPKALETLEKAPDVYEAMDYYVEAVDWIVWQLSGTLVHSAAPAGYKALRQNDQYPSEEYFAELNPKFRRFIADKFDAPVMQLGERAGDLTEEMADALGLPAGIAVAVGQIDAHVTAPAAQAVEPGQMTAIMGTSNVYIVNGETARDIPGVFGITNGGISAGLWGYEGGQTGVGDIFAWIVDNIVPGEYQNEANRRGISVHELLTEKGADQEVGEHGLLALDWHNGNRSILNNANLSGTLLGMTLNTRPEDIYRAYLEATGFGLRVIIENFLDHGVEINEIVAAGGLLKNKVLMQMYADITRIPLSISGSKLAGSLGAAIYGAVAAGAYPDVYAAAKNMGSKIEHAYVPNEDAAQKYDLLYEEYVTLHDYFGRGANDVMARLKEFQRRIHDRKNG</sequence>
<evidence type="ECO:0000256" key="4">
    <source>
        <dbReference type="ARBA" id="ARBA00022840"/>
    </source>
</evidence>
<comment type="similarity">
    <text evidence="7 9">Belongs to the ribulokinase family.</text>
</comment>
<keyword evidence="1 7" id="KW-0808">Transferase</keyword>
<protein>
    <recommendedName>
        <fullName evidence="7 8">Ribulokinase</fullName>
        <ecNumber evidence="7 8">2.7.1.16</ecNumber>
    </recommendedName>
</protein>
<dbReference type="EC" id="2.7.1.16" evidence="7 8"/>
<dbReference type="GO" id="GO:0019150">
    <property type="term" value="F:D-ribulokinase activity"/>
    <property type="evidence" value="ECO:0007669"/>
    <property type="project" value="RHEA"/>
</dbReference>
<evidence type="ECO:0000256" key="5">
    <source>
        <dbReference type="ARBA" id="ARBA00022935"/>
    </source>
</evidence>
<dbReference type="HAMAP" id="MF_00520">
    <property type="entry name" value="Ribulokinase"/>
    <property type="match status" value="1"/>
</dbReference>
<dbReference type="CDD" id="cd07781">
    <property type="entry name" value="ASKHA_NBD_FGGY_L-RBK"/>
    <property type="match status" value="1"/>
</dbReference>
<keyword evidence="3 7" id="KW-0418">Kinase</keyword>
<accession>A0A3S8Z8X5</accession>
<comment type="catalytic activity">
    <reaction evidence="7 9">
        <text>L-ribulose + ATP = L-ribulose 5-phosphate + ADP + H(+)</text>
        <dbReference type="Rhea" id="RHEA:22072"/>
        <dbReference type="ChEBI" id="CHEBI:15378"/>
        <dbReference type="ChEBI" id="CHEBI:16880"/>
        <dbReference type="ChEBI" id="CHEBI:30616"/>
        <dbReference type="ChEBI" id="CHEBI:58226"/>
        <dbReference type="ChEBI" id="CHEBI:456216"/>
        <dbReference type="EC" id="2.7.1.16"/>
    </reaction>
</comment>
<proteinExistence type="inferred from homology"/>
<keyword evidence="6 7" id="KW-0119">Carbohydrate metabolism</keyword>
<dbReference type="Proteomes" id="UP000270021">
    <property type="component" value="Chromosome"/>
</dbReference>
<reference evidence="11 12" key="1">
    <citation type="submission" date="2018-12" db="EMBL/GenBank/DDBJ databases">
        <title>Complete genome sequence of Flaviflexus salsibiostraticola KCTC 33148.</title>
        <authorList>
            <person name="Bae J.-W."/>
        </authorList>
    </citation>
    <scope>NUCLEOTIDE SEQUENCE [LARGE SCALE GENOMIC DNA]</scope>
    <source>
        <strain evidence="11 12">KCTC 33148</strain>
    </source>
</reference>
<comment type="catalytic activity">
    <reaction evidence="7">
        <text>D-ribulose + ATP = D-ribulose 5-phosphate + ADP + H(+)</text>
        <dbReference type="Rhea" id="RHEA:17601"/>
        <dbReference type="ChEBI" id="CHEBI:15378"/>
        <dbReference type="ChEBI" id="CHEBI:17173"/>
        <dbReference type="ChEBI" id="CHEBI:30616"/>
        <dbReference type="ChEBI" id="CHEBI:58121"/>
        <dbReference type="ChEBI" id="CHEBI:456216"/>
        <dbReference type="EC" id="2.7.1.16"/>
    </reaction>
</comment>
<dbReference type="GO" id="GO:0005737">
    <property type="term" value="C:cytoplasm"/>
    <property type="evidence" value="ECO:0007669"/>
    <property type="project" value="TreeGrafter"/>
</dbReference>
<dbReference type="InterPro" id="IPR005929">
    <property type="entry name" value="Ribulokinase"/>
</dbReference>
<keyword evidence="5 7" id="KW-0054">Arabinose catabolism</keyword>
<organism evidence="11 12">
    <name type="scientific">Flaviflexus salsibiostraticola</name>
    <dbReference type="NCBI Taxonomy" id="1282737"/>
    <lineage>
        <taxon>Bacteria</taxon>
        <taxon>Bacillati</taxon>
        <taxon>Actinomycetota</taxon>
        <taxon>Actinomycetes</taxon>
        <taxon>Actinomycetales</taxon>
        <taxon>Actinomycetaceae</taxon>
        <taxon>Flaviflexus</taxon>
    </lineage>
</organism>
<dbReference type="GO" id="GO:0008741">
    <property type="term" value="F:ribulokinase activity"/>
    <property type="evidence" value="ECO:0007669"/>
    <property type="project" value="UniProtKB-UniRule"/>
</dbReference>
<dbReference type="Gene3D" id="3.30.420.40">
    <property type="match status" value="2"/>
</dbReference>
<evidence type="ECO:0000313" key="11">
    <source>
        <dbReference type="EMBL" id="AZN29981.1"/>
    </source>
</evidence>
<dbReference type="PANTHER" id="PTHR43435:SF4">
    <property type="entry name" value="FGGY CARBOHYDRATE KINASE DOMAIN-CONTAINING PROTEIN"/>
    <property type="match status" value="1"/>
</dbReference>
<dbReference type="KEGG" id="fsl:EJO69_06415"/>
<dbReference type="SUPFAM" id="SSF53067">
    <property type="entry name" value="Actin-like ATPase domain"/>
    <property type="match status" value="2"/>
</dbReference>
<dbReference type="NCBIfam" id="TIGR01234">
    <property type="entry name" value="L-ribulokinase"/>
    <property type="match status" value="1"/>
</dbReference>
<evidence type="ECO:0000256" key="9">
    <source>
        <dbReference type="RuleBase" id="RU003455"/>
    </source>
</evidence>
<dbReference type="OrthoDB" id="9805576at2"/>
<dbReference type="PANTHER" id="PTHR43435">
    <property type="entry name" value="RIBULOKINASE"/>
    <property type="match status" value="1"/>
</dbReference>
<dbReference type="InterPro" id="IPR018485">
    <property type="entry name" value="FGGY_C"/>
</dbReference>
<dbReference type="AlphaFoldDB" id="A0A3S8Z8X5"/>
<keyword evidence="4 7" id="KW-0067">ATP-binding</keyword>
<keyword evidence="12" id="KW-1185">Reference proteome</keyword>
<name>A0A3S8Z8X5_9ACTO</name>
<evidence type="ECO:0000256" key="1">
    <source>
        <dbReference type="ARBA" id="ARBA00022679"/>
    </source>
</evidence>
<dbReference type="UniPathway" id="UPA00145">
    <property type="reaction ID" value="UER00566"/>
</dbReference>
<gene>
    <name evidence="7" type="primary">araB</name>
    <name evidence="11" type="ORF">EJO69_06415</name>
</gene>